<protein>
    <submittedName>
        <fullName evidence="1">Uncharacterized protein</fullName>
    </submittedName>
</protein>
<gene>
    <name evidence="1" type="ORF">SteCoe_2354</name>
</gene>
<dbReference type="EMBL" id="MPUH01000026">
    <property type="protein sequence ID" value="OMJ94453.1"/>
    <property type="molecule type" value="Genomic_DNA"/>
</dbReference>
<dbReference type="AlphaFoldDB" id="A0A1R2CZP6"/>
<accession>A0A1R2CZP6</accession>
<organism evidence="1 2">
    <name type="scientific">Stentor coeruleus</name>
    <dbReference type="NCBI Taxonomy" id="5963"/>
    <lineage>
        <taxon>Eukaryota</taxon>
        <taxon>Sar</taxon>
        <taxon>Alveolata</taxon>
        <taxon>Ciliophora</taxon>
        <taxon>Postciliodesmatophora</taxon>
        <taxon>Heterotrichea</taxon>
        <taxon>Heterotrichida</taxon>
        <taxon>Stentoridae</taxon>
        <taxon>Stentor</taxon>
    </lineage>
</organism>
<sequence length="198" mass="22672">MLKLRLNKFVYPDSPVVGTSTRRNCPCCEETFNFASLDIPSPIVQKRFQGKTSVNNTENGYRVLYKSYSSGNILKVVRRKPVTPFSISNASKISLDDTSGPSRKHAKKLSVTRLPITTFVSRKNVQYPTKEKEQNLIKIEENTLFSRSEIEKLWKLQDKKIRTVGGLNKVQKVLRRANLPPLATSIKELRFRKLNMTL</sequence>
<evidence type="ECO:0000313" key="2">
    <source>
        <dbReference type="Proteomes" id="UP000187209"/>
    </source>
</evidence>
<dbReference type="Proteomes" id="UP000187209">
    <property type="component" value="Unassembled WGS sequence"/>
</dbReference>
<reference evidence="1 2" key="1">
    <citation type="submission" date="2016-11" db="EMBL/GenBank/DDBJ databases">
        <title>The macronuclear genome of Stentor coeruleus: a giant cell with tiny introns.</title>
        <authorList>
            <person name="Slabodnick M."/>
            <person name="Ruby J.G."/>
            <person name="Reiff S.B."/>
            <person name="Swart E.C."/>
            <person name="Gosai S."/>
            <person name="Prabakaran S."/>
            <person name="Witkowska E."/>
            <person name="Larue G.E."/>
            <person name="Fisher S."/>
            <person name="Freeman R.M."/>
            <person name="Gunawardena J."/>
            <person name="Chu W."/>
            <person name="Stover N.A."/>
            <person name="Gregory B.D."/>
            <person name="Nowacki M."/>
            <person name="Derisi J."/>
            <person name="Roy S.W."/>
            <person name="Marshall W.F."/>
            <person name="Sood P."/>
        </authorList>
    </citation>
    <scope>NUCLEOTIDE SEQUENCE [LARGE SCALE GENOMIC DNA]</scope>
    <source>
        <strain evidence="1">WM001</strain>
    </source>
</reference>
<name>A0A1R2CZP6_9CILI</name>
<comment type="caution">
    <text evidence="1">The sequence shown here is derived from an EMBL/GenBank/DDBJ whole genome shotgun (WGS) entry which is preliminary data.</text>
</comment>
<keyword evidence="2" id="KW-1185">Reference proteome</keyword>
<evidence type="ECO:0000313" key="1">
    <source>
        <dbReference type="EMBL" id="OMJ94453.1"/>
    </source>
</evidence>
<proteinExistence type="predicted"/>